<dbReference type="InterPro" id="IPR052701">
    <property type="entry name" value="GAG_Ulvan_Degrading_Sulfatases"/>
</dbReference>
<name>A0A4U9D0P3_RAOTE</name>
<dbReference type="SUPFAM" id="SSF53649">
    <property type="entry name" value="Alkaline phosphatase-like"/>
    <property type="match status" value="1"/>
</dbReference>
<dbReference type="PANTHER" id="PTHR43751:SF2">
    <property type="entry name" value="SULFATASE N-TERMINAL DOMAIN-CONTAINING PROTEIN"/>
    <property type="match status" value="1"/>
</dbReference>
<evidence type="ECO:0000313" key="3">
    <source>
        <dbReference type="Proteomes" id="UP000339249"/>
    </source>
</evidence>
<feature type="domain" description="Sulfatase N-terminal" evidence="1">
    <location>
        <begin position="4"/>
        <end position="105"/>
    </location>
</feature>
<dbReference type="Proteomes" id="UP000339249">
    <property type="component" value="Unassembled WGS sequence"/>
</dbReference>
<keyword evidence="2" id="KW-0378">Hydrolase</keyword>
<evidence type="ECO:0000259" key="1">
    <source>
        <dbReference type="Pfam" id="PF00884"/>
    </source>
</evidence>
<dbReference type="Pfam" id="PF00884">
    <property type="entry name" value="Sulfatase"/>
    <property type="match status" value="1"/>
</dbReference>
<dbReference type="PANTHER" id="PTHR43751">
    <property type="entry name" value="SULFATASE"/>
    <property type="match status" value="1"/>
</dbReference>
<dbReference type="AlphaFoldDB" id="A0A4U9D0P3"/>
<organism evidence="2 3">
    <name type="scientific">Raoultella terrigena</name>
    <name type="common">Klebsiella terrigena</name>
    <dbReference type="NCBI Taxonomy" id="577"/>
    <lineage>
        <taxon>Bacteria</taxon>
        <taxon>Pseudomonadati</taxon>
        <taxon>Pseudomonadota</taxon>
        <taxon>Gammaproteobacteria</taxon>
        <taxon>Enterobacterales</taxon>
        <taxon>Enterobacteriaceae</taxon>
        <taxon>Klebsiella/Raoultella group</taxon>
        <taxon>Raoultella</taxon>
    </lineage>
</organism>
<proteinExistence type="predicted"/>
<dbReference type="InterPro" id="IPR017850">
    <property type="entry name" value="Alkaline_phosphatase_core_sf"/>
</dbReference>
<dbReference type="Gene3D" id="3.40.720.10">
    <property type="entry name" value="Alkaline Phosphatase, subunit A"/>
    <property type="match status" value="1"/>
</dbReference>
<dbReference type="GO" id="GO:0004065">
    <property type="term" value="F:arylsulfatase activity"/>
    <property type="evidence" value="ECO:0007669"/>
    <property type="project" value="UniProtKB-EC"/>
</dbReference>
<dbReference type="EMBL" id="CABDVU010000001">
    <property type="protein sequence ID" value="VTN11870.1"/>
    <property type="molecule type" value="Genomic_DNA"/>
</dbReference>
<dbReference type="InterPro" id="IPR000917">
    <property type="entry name" value="Sulfatase_N"/>
</dbReference>
<evidence type="ECO:0000313" key="2">
    <source>
        <dbReference type="EMBL" id="VTN11870.1"/>
    </source>
</evidence>
<accession>A0A4U9D0P3</accession>
<protein>
    <submittedName>
        <fullName evidence="2">Arylsulfatase</fullName>
        <ecNumber evidence="2">3.1.6.1</ecNumber>
    </submittedName>
</protein>
<reference evidence="2 3" key="1">
    <citation type="submission" date="2019-04" db="EMBL/GenBank/DDBJ databases">
        <authorList>
            <consortium name="Pathogen Informatics"/>
        </authorList>
    </citation>
    <scope>NUCLEOTIDE SEQUENCE [LARGE SCALE GENOMIC DNA]</scope>
    <source>
        <strain evidence="2 3">NCTC9185</strain>
    </source>
</reference>
<dbReference type="EC" id="3.1.6.1" evidence="2"/>
<gene>
    <name evidence="2" type="primary">atsA_2</name>
    <name evidence="2" type="ORF">NCTC9185_03831</name>
</gene>
<sequence>MSKSKYADSMVEMDARVGHIMDKLRQLGLDKNTLVVWTTDNGAWQDVYPDAGYTPFPRHQGHRREGGSRVPAIAWWPGKIKEHSRNHDIVGGLDLMATFASVAGIQLPTKDRAGQPIIFDSYDISPVLFGTGKDPRTSCSTLPKMSSPQAPPALATTRRYLTCAG</sequence>